<organism evidence="1 2">
    <name type="scientific">Amycolatopsis pigmentata</name>
    <dbReference type="NCBI Taxonomy" id="450801"/>
    <lineage>
        <taxon>Bacteria</taxon>
        <taxon>Bacillati</taxon>
        <taxon>Actinomycetota</taxon>
        <taxon>Actinomycetes</taxon>
        <taxon>Pseudonocardiales</taxon>
        <taxon>Pseudonocardiaceae</taxon>
        <taxon>Amycolatopsis</taxon>
    </lineage>
</organism>
<name>A0ABW5FJH1_9PSEU</name>
<dbReference type="InterPro" id="IPR021365">
    <property type="entry name" value="DUF2891"/>
</dbReference>
<comment type="caution">
    <text evidence="1">The sequence shown here is derived from an EMBL/GenBank/DDBJ whole genome shotgun (WGS) entry which is preliminary data.</text>
</comment>
<sequence>MTEWETERRRLLKASAGDLARVALANVVREYPHHELHRHTAAAPVPTPRQLHPCFYGSYDWHSCVEMFWVLVRLLRHHADSVPATEIRRTLNEHLTVEALTTEAAYFARDEQRTNQRPYGWSALLELAHETATWADPDAARWSAALHELSVVFVTRYLDWLPQATYPVRHGVHTNGAFGLSRALPYAEYRAARDEPRLLQVITETARRWFGSDSDYPGAWEPSGADFLSPALAEAELMARLLPATGFTDWLRRFLPGIAKRQPTALFTPATVSDPSDGQIAHLHGLNLHRAWCWHRLACTLPSDDDRVPVMLDAARHHTSASLPQTTGSPYSVEHFLAYYALLLLS</sequence>
<keyword evidence="2" id="KW-1185">Reference proteome</keyword>
<dbReference type="EMBL" id="JBHUKR010000004">
    <property type="protein sequence ID" value="MFD2415133.1"/>
    <property type="molecule type" value="Genomic_DNA"/>
</dbReference>
<reference evidence="2" key="1">
    <citation type="journal article" date="2019" name="Int. J. Syst. Evol. Microbiol.">
        <title>The Global Catalogue of Microorganisms (GCM) 10K type strain sequencing project: providing services to taxonomists for standard genome sequencing and annotation.</title>
        <authorList>
            <consortium name="The Broad Institute Genomics Platform"/>
            <consortium name="The Broad Institute Genome Sequencing Center for Infectious Disease"/>
            <person name="Wu L."/>
            <person name="Ma J."/>
        </authorList>
    </citation>
    <scope>NUCLEOTIDE SEQUENCE [LARGE SCALE GENOMIC DNA]</scope>
    <source>
        <strain evidence="2">CGMCC 4.7645</strain>
    </source>
</reference>
<gene>
    <name evidence="1" type="ORF">ACFSXZ_02210</name>
</gene>
<accession>A0ABW5FJH1</accession>
<dbReference type="Proteomes" id="UP001597417">
    <property type="component" value="Unassembled WGS sequence"/>
</dbReference>
<proteinExistence type="predicted"/>
<dbReference type="RefSeq" id="WP_378260666.1">
    <property type="nucleotide sequence ID" value="NZ_JBHUKR010000004.1"/>
</dbReference>
<evidence type="ECO:0000313" key="2">
    <source>
        <dbReference type="Proteomes" id="UP001597417"/>
    </source>
</evidence>
<evidence type="ECO:0000313" key="1">
    <source>
        <dbReference type="EMBL" id="MFD2415133.1"/>
    </source>
</evidence>
<dbReference type="Pfam" id="PF11199">
    <property type="entry name" value="DUF2891"/>
    <property type="match status" value="1"/>
</dbReference>
<protein>
    <submittedName>
        <fullName evidence="1">DUF2891 domain-containing protein</fullName>
    </submittedName>
</protein>